<organism evidence="3 4">
    <name type="scientific">Phenylobacterium deserti</name>
    <dbReference type="NCBI Taxonomy" id="1914756"/>
    <lineage>
        <taxon>Bacteria</taxon>
        <taxon>Pseudomonadati</taxon>
        <taxon>Pseudomonadota</taxon>
        <taxon>Alphaproteobacteria</taxon>
        <taxon>Caulobacterales</taxon>
        <taxon>Caulobacteraceae</taxon>
        <taxon>Phenylobacterium</taxon>
    </lineage>
</organism>
<dbReference type="InterPro" id="IPR052022">
    <property type="entry name" value="26kDa_periplasmic_antigen"/>
</dbReference>
<protein>
    <submittedName>
        <fullName evidence="3">SIMPL domain-containing protein</fullName>
    </submittedName>
</protein>
<name>A0A328AHX2_9CAUL</name>
<dbReference type="Gene3D" id="3.30.70.2970">
    <property type="entry name" value="Protein of unknown function (DUF541), domain 2"/>
    <property type="match status" value="1"/>
</dbReference>
<dbReference type="RefSeq" id="WP_111515259.1">
    <property type="nucleotide sequence ID" value="NZ_QFYR01000002.1"/>
</dbReference>
<evidence type="ECO:0000313" key="3">
    <source>
        <dbReference type="EMBL" id="RAK52974.1"/>
    </source>
</evidence>
<feature type="region of interest" description="Disordered" evidence="1">
    <location>
        <begin position="227"/>
        <end position="248"/>
    </location>
</feature>
<dbReference type="AlphaFoldDB" id="A0A328AHX2"/>
<gene>
    <name evidence="3" type="ORF">DJ018_12425</name>
</gene>
<feature type="signal peptide" evidence="2">
    <location>
        <begin position="1"/>
        <end position="19"/>
    </location>
</feature>
<dbReference type="InterPro" id="IPR007497">
    <property type="entry name" value="SIMPL/DUF541"/>
</dbReference>
<comment type="caution">
    <text evidence="3">The sequence shown here is derived from an EMBL/GenBank/DDBJ whole genome shotgun (WGS) entry which is preliminary data.</text>
</comment>
<keyword evidence="4" id="KW-1185">Reference proteome</keyword>
<dbReference type="Gene3D" id="3.30.110.170">
    <property type="entry name" value="Protein of unknown function (DUF541), domain 1"/>
    <property type="match status" value="1"/>
</dbReference>
<feature type="chain" id="PRO_5016355845" evidence="2">
    <location>
        <begin position="20"/>
        <end position="289"/>
    </location>
</feature>
<sequence length="289" mass="31314">MRLTAALLLAALAGSSATAQPAATATNAYGRAPWWMDKPVIASTGYVWTEVTANRAFAAATYQAVEREVADATRAANDKVKALNQALAAYGADKVRVETSFAITPLYAQYRDREGQVNDNTRADKIERYQVNATVQVEIRDVRLAERVYATLLAAKPASTERVYFRLEPENETRTQMFKLAVEDARRRAQLATEAAGARLGAVRLIDPTARACNTDVLITGADQGQDDTAAYQVPPPAPPPPPPSFQARLPAAERAAQAAGLSPENYIVSLNPPLQRLEQKACVIFSLN</sequence>
<accession>A0A328AHX2</accession>
<dbReference type="EMBL" id="QFYR01000002">
    <property type="protein sequence ID" value="RAK52974.1"/>
    <property type="molecule type" value="Genomic_DNA"/>
</dbReference>
<dbReference type="OrthoDB" id="7620453at2"/>
<proteinExistence type="predicted"/>
<evidence type="ECO:0000256" key="2">
    <source>
        <dbReference type="SAM" id="SignalP"/>
    </source>
</evidence>
<dbReference type="GO" id="GO:0006974">
    <property type="term" value="P:DNA damage response"/>
    <property type="evidence" value="ECO:0007669"/>
    <property type="project" value="TreeGrafter"/>
</dbReference>
<feature type="compositionally biased region" description="Pro residues" evidence="1">
    <location>
        <begin position="234"/>
        <end position="245"/>
    </location>
</feature>
<dbReference type="Pfam" id="PF04402">
    <property type="entry name" value="SIMPL"/>
    <property type="match status" value="1"/>
</dbReference>
<evidence type="ECO:0000256" key="1">
    <source>
        <dbReference type="SAM" id="MobiDB-lite"/>
    </source>
</evidence>
<reference evidence="4" key="1">
    <citation type="submission" date="2018-05" db="EMBL/GenBank/DDBJ databases">
        <authorList>
            <person name="Li X."/>
        </authorList>
    </citation>
    <scope>NUCLEOTIDE SEQUENCE [LARGE SCALE GENOMIC DNA]</scope>
    <source>
        <strain evidence="4">YIM 73061</strain>
    </source>
</reference>
<dbReference type="Proteomes" id="UP000249725">
    <property type="component" value="Unassembled WGS sequence"/>
</dbReference>
<dbReference type="PANTHER" id="PTHR34387">
    <property type="entry name" value="SLR1258 PROTEIN"/>
    <property type="match status" value="1"/>
</dbReference>
<dbReference type="PANTHER" id="PTHR34387:SF2">
    <property type="entry name" value="SLR1258 PROTEIN"/>
    <property type="match status" value="1"/>
</dbReference>
<evidence type="ECO:0000313" key="4">
    <source>
        <dbReference type="Proteomes" id="UP000249725"/>
    </source>
</evidence>
<keyword evidence="2" id="KW-0732">Signal</keyword>